<keyword evidence="2" id="KW-1185">Reference proteome</keyword>
<evidence type="ECO:0000313" key="1">
    <source>
        <dbReference type="EMBL" id="GIG10414.1"/>
    </source>
</evidence>
<proteinExistence type="predicted"/>
<comment type="caution">
    <text evidence="1">The sequence shown here is derived from an EMBL/GenBank/DDBJ whole genome shotgun (WGS) entry which is preliminary data.</text>
</comment>
<dbReference type="EMBL" id="BONI01000088">
    <property type="protein sequence ID" value="GIG10414.1"/>
    <property type="molecule type" value="Genomic_DNA"/>
</dbReference>
<accession>A0A8J3PB94</accession>
<dbReference type="AlphaFoldDB" id="A0A8J3PB94"/>
<name>A0A8J3PB94_9ACTN</name>
<evidence type="ECO:0000313" key="2">
    <source>
        <dbReference type="Proteomes" id="UP000630887"/>
    </source>
</evidence>
<dbReference type="Proteomes" id="UP000630887">
    <property type="component" value="Unassembled WGS sequence"/>
</dbReference>
<reference evidence="1 2" key="1">
    <citation type="submission" date="2021-01" db="EMBL/GenBank/DDBJ databases">
        <title>Whole genome shotgun sequence of Catellatospora coxensis NBRC 107359.</title>
        <authorList>
            <person name="Komaki H."/>
            <person name="Tamura T."/>
        </authorList>
    </citation>
    <scope>NUCLEOTIDE SEQUENCE [LARGE SCALE GENOMIC DNA]</scope>
    <source>
        <strain evidence="1 2">NBRC 107359</strain>
    </source>
</reference>
<gene>
    <name evidence="1" type="ORF">Cco03nite_71140</name>
</gene>
<sequence>MAEGASSVDIRHIGRGVSGRHRVDCGGTIERVSRAGQPAVDVAEQLDYYLVFANVRARERALPPEGIVVEEFVLRADGTASALDSAGWTAGGTWWSAAAFSRGLRSDARLQARVTPVDRAGADVAYRMLGGGDLGSEPELRRHFLDRLDLPGAAPLQLVPAQATGERRIYRVLLAGDLTEPGLAALRGGWRMQPFDRHDDAAHRIAGRTRRTLDGQTVTWTLRRIGVDTAWAVDLATDRAADAPDPTVTALLGRLRADARNQGLIPVTVERLR</sequence>
<protein>
    <submittedName>
        <fullName evidence="1">Uncharacterized protein</fullName>
    </submittedName>
</protein>
<organism evidence="1 2">
    <name type="scientific">Catellatospora coxensis</name>
    <dbReference type="NCBI Taxonomy" id="310354"/>
    <lineage>
        <taxon>Bacteria</taxon>
        <taxon>Bacillati</taxon>
        <taxon>Actinomycetota</taxon>
        <taxon>Actinomycetes</taxon>
        <taxon>Micromonosporales</taxon>
        <taxon>Micromonosporaceae</taxon>
        <taxon>Catellatospora</taxon>
    </lineage>
</organism>